<name>A0ABS4INR0_9BACL</name>
<reference evidence="1 2" key="1">
    <citation type="submission" date="2021-03" db="EMBL/GenBank/DDBJ databases">
        <title>Genomic Encyclopedia of Type Strains, Phase IV (KMG-IV): sequencing the most valuable type-strain genomes for metagenomic binning, comparative biology and taxonomic classification.</title>
        <authorList>
            <person name="Goeker M."/>
        </authorList>
    </citation>
    <scope>NUCLEOTIDE SEQUENCE [LARGE SCALE GENOMIC DNA]</scope>
    <source>
        <strain evidence="1 2">DSM 26048</strain>
    </source>
</reference>
<dbReference type="RefSeq" id="WP_209968649.1">
    <property type="nucleotide sequence ID" value="NZ_JAGGLB010000001.1"/>
</dbReference>
<sequence>MTDTKNEMLPIHYGLSFIAGKWTENSVRLWIESRVRLIDEATGNVEDYYQCASCKSEDTFAEKDLFYQDNYDFTPIFGPEYGVIFRRKAYLNDNYRSVQKVDKMWDGPNYKIKQPQFCQLLLTNAEIRRATNEGLPLVAQTELYNPALQLRAIIEYPVKTMNIHDSKDLYQTDTGPLLFPDISVRYDRLVDSLSLAYAAFNVDHFTDFVIERPTTVYANTQQQSEVHHYSEIVSLQAVNRLYSVI</sequence>
<proteinExistence type="predicted"/>
<gene>
    <name evidence="1" type="ORF">J2Z66_000166</name>
</gene>
<dbReference type="EMBL" id="JAGGLB010000001">
    <property type="protein sequence ID" value="MBP1988571.1"/>
    <property type="molecule type" value="Genomic_DNA"/>
</dbReference>
<organism evidence="1 2">
    <name type="scientific">Paenibacillus eucommiae</name>
    <dbReference type="NCBI Taxonomy" id="1355755"/>
    <lineage>
        <taxon>Bacteria</taxon>
        <taxon>Bacillati</taxon>
        <taxon>Bacillota</taxon>
        <taxon>Bacilli</taxon>
        <taxon>Bacillales</taxon>
        <taxon>Paenibacillaceae</taxon>
        <taxon>Paenibacillus</taxon>
    </lineage>
</organism>
<evidence type="ECO:0000313" key="1">
    <source>
        <dbReference type="EMBL" id="MBP1988571.1"/>
    </source>
</evidence>
<evidence type="ECO:0000313" key="2">
    <source>
        <dbReference type="Proteomes" id="UP001519287"/>
    </source>
</evidence>
<keyword evidence="2" id="KW-1185">Reference proteome</keyword>
<dbReference type="Proteomes" id="UP001519287">
    <property type="component" value="Unassembled WGS sequence"/>
</dbReference>
<accession>A0ABS4INR0</accession>
<comment type="caution">
    <text evidence="1">The sequence shown here is derived from an EMBL/GenBank/DDBJ whole genome shotgun (WGS) entry which is preliminary data.</text>
</comment>
<protein>
    <submittedName>
        <fullName evidence="1">Uncharacterized protein</fullName>
    </submittedName>
</protein>